<sequence>MFVSIFGGDTRFRSSSKVLRYGKCCGLQFGLSVSVNTCTSKWNLKCVVNDNSNLLVSGGHRRRVPQAYQKLRRDSYSLMRMHEDESMNCTSQSDLAQSESRIECSWTDVESLVKDLAKQVENANVKFDTIMGITRGGMIPAILLSQHFQLRNVVTASVLFYTDEGDRFYGVTEPRFLHFPEDDLVEGARVLVVDDVWDSGRTARAVRARVKRAGGIPIVCTLHFKPQKNAFSGDAPDFFAEIVEDWVVYPWERLSPANKVKEERR</sequence>
<dbReference type="InterPro" id="IPR029057">
    <property type="entry name" value="PRTase-like"/>
</dbReference>
<proteinExistence type="predicted"/>
<dbReference type="InterPro" id="IPR000836">
    <property type="entry name" value="PRTase_dom"/>
</dbReference>
<reference evidence="4" key="1">
    <citation type="submission" date="2021-01" db="EMBL/GenBank/DDBJ databases">
        <authorList>
            <person name="Corre E."/>
            <person name="Pelletier E."/>
            <person name="Niang G."/>
            <person name="Scheremetjew M."/>
            <person name="Finn R."/>
            <person name="Kale V."/>
            <person name="Holt S."/>
            <person name="Cochrane G."/>
            <person name="Meng A."/>
            <person name="Brown T."/>
            <person name="Cohen L."/>
        </authorList>
    </citation>
    <scope>NUCLEOTIDE SEQUENCE</scope>
    <source>
        <strain evidence="4">CCMP3278</strain>
    </source>
</reference>
<evidence type="ECO:0000256" key="2">
    <source>
        <dbReference type="ARBA" id="ARBA00022679"/>
    </source>
</evidence>
<evidence type="ECO:0000256" key="1">
    <source>
        <dbReference type="ARBA" id="ARBA00022676"/>
    </source>
</evidence>
<dbReference type="SUPFAM" id="SSF53271">
    <property type="entry name" value="PRTase-like"/>
    <property type="match status" value="1"/>
</dbReference>
<dbReference type="PANTHER" id="PTHR43363:SF1">
    <property type="entry name" value="HYPOXANTHINE-GUANINE PHOSPHORIBOSYLTRANSFERASE"/>
    <property type="match status" value="1"/>
</dbReference>
<dbReference type="AlphaFoldDB" id="A0A7S1ERV4"/>
<protein>
    <recommendedName>
        <fullName evidence="3">Phosphoribosyltransferase domain-containing protein</fullName>
    </recommendedName>
</protein>
<name>A0A7S1ERV4_9RHOD</name>
<evidence type="ECO:0000259" key="3">
    <source>
        <dbReference type="Pfam" id="PF00156"/>
    </source>
</evidence>
<dbReference type="Gene3D" id="3.40.50.2020">
    <property type="match status" value="1"/>
</dbReference>
<dbReference type="EMBL" id="HBFP01005630">
    <property type="protein sequence ID" value="CAD8819613.1"/>
    <property type="molecule type" value="Transcribed_RNA"/>
</dbReference>
<dbReference type="PANTHER" id="PTHR43363">
    <property type="entry name" value="HYPOXANTHINE PHOSPHORIBOSYLTRANSFERASE"/>
    <property type="match status" value="1"/>
</dbReference>
<keyword evidence="1" id="KW-0328">Glycosyltransferase</keyword>
<feature type="domain" description="Phosphoribosyltransferase" evidence="3">
    <location>
        <begin position="107"/>
        <end position="251"/>
    </location>
</feature>
<evidence type="ECO:0000313" key="4">
    <source>
        <dbReference type="EMBL" id="CAD8819613.1"/>
    </source>
</evidence>
<dbReference type="GO" id="GO:0016757">
    <property type="term" value="F:glycosyltransferase activity"/>
    <property type="evidence" value="ECO:0007669"/>
    <property type="project" value="UniProtKB-KW"/>
</dbReference>
<dbReference type="Pfam" id="PF00156">
    <property type="entry name" value="Pribosyltran"/>
    <property type="match status" value="1"/>
</dbReference>
<organism evidence="4">
    <name type="scientific">Timspurckia oligopyrenoides</name>
    <dbReference type="NCBI Taxonomy" id="708627"/>
    <lineage>
        <taxon>Eukaryota</taxon>
        <taxon>Rhodophyta</taxon>
        <taxon>Bangiophyceae</taxon>
        <taxon>Porphyridiales</taxon>
        <taxon>Porphyridiaceae</taxon>
        <taxon>Timspurckia</taxon>
    </lineage>
</organism>
<dbReference type="CDD" id="cd06223">
    <property type="entry name" value="PRTases_typeI"/>
    <property type="match status" value="1"/>
</dbReference>
<gene>
    <name evidence="4" type="ORF">TOLI1172_LOCUS4002</name>
</gene>
<accession>A0A7S1ERV4</accession>
<keyword evidence="2" id="KW-0808">Transferase</keyword>